<feature type="transmembrane region" description="Helical" evidence="1">
    <location>
        <begin position="7"/>
        <end position="26"/>
    </location>
</feature>
<gene>
    <name evidence="2" type="ORF">G5S52_06115</name>
</gene>
<feature type="transmembrane region" description="Helical" evidence="1">
    <location>
        <begin position="46"/>
        <end position="64"/>
    </location>
</feature>
<evidence type="ECO:0008006" key="4">
    <source>
        <dbReference type="Google" id="ProtNLM"/>
    </source>
</evidence>
<dbReference type="AlphaFoldDB" id="A0A6M1RAU4"/>
<evidence type="ECO:0000256" key="1">
    <source>
        <dbReference type="SAM" id="Phobius"/>
    </source>
</evidence>
<keyword evidence="3" id="KW-1185">Reference proteome</keyword>
<keyword evidence="1" id="KW-1133">Transmembrane helix</keyword>
<organism evidence="2 3">
    <name type="scientific">Grimontia sedimenti</name>
    <dbReference type="NCBI Taxonomy" id="2711294"/>
    <lineage>
        <taxon>Bacteria</taxon>
        <taxon>Pseudomonadati</taxon>
        <taxon>Pseudomonadota</taxon>
        <taxon>Gammaproteobacteria</taxon>
        <taxon>Vibrionales</taxon>
        <taxon>Vibrionaceae</taxon>
        <taxon>Grimontia</taxon>
    </lineage>
</organism>
<dbReference type="RefSeq" id="WP_165012253.1">
    <property type="nucleotide sequence ID" value="NZ_JAALDL010000003.1"/>
</dbReference>
<keyword evidence="1" id="KW-0472">Membrane</keyword>
<accession>A0A6M1RAU4</accession>
<reference evidence="2 3" key="1">
    <citation type="submission" date="2020-02" db="EMBL/GenBank/DDBJ databases">
        <title>The draft genome of Grimontia sedimenta sp. nov., isolated from benthic sediments near coral reefs south of Kuwait.</title>
        <authorList>
            <person name="Mahmoud H.M."/>
            <person name="Jose L."/>
            <person name="Eapen S."/>
        </authorList>
    </citation>
    <scope>NUCLEOTIDE SEQUENCE [LARGE SCALE GENOMIC DNA]</scope>
    <source>
        <strain evidence="2 3">S25</strain>
    </source>
</reference>
<dbReference type="Proteomes" id="UP000473008">
    <property type="component" value="Unassembled WGS sequence"/>
</dbReference>
<name>A0A6M1RAU4_9GAMM</name>
<comment type="caution">
    <text evidence="2">The sequence shown here is derived from an EMBL/GenBank/DDBJ whole genome shotgun (WGS) entry which is preliminary data.</text>
</comment>
<evidence type="ECO:0000313" key="3">
    <source>
        <dbReference type="Proteomes" id="UP000473008"/>
    </source>
</evidence>
<dbReference type="EMBL" id="JAALDL010000003">
    <property type="protein sequence ID" value="NGN97246.1"/>
    <property type="molecule type" value="Genomic_DNA"/>
</dbReference>
<proteinExistence type="predicted"/>
<protein>
    <recommendedName>
        <fullName evidence="4">Signal peptidase II</fullName>
    </recommendedName>
</protein>
<keyword evidence="1" id="KW-0812">Transmembrane</keyword>
<sequence length="74" mass="8267">MNVGRLPVWWFIIIGVASNLLAEMVLSQFGFSYDIFSEAFNLGKLLIDSGVFVGFFIVLSLAYFKISAHRNTSS</sequence>
<evidence type="ECO:0000313" key="2">
    <source>
        <dbReference type="EMBL" id="NGN97246.1"/>
    </source>
</evidence>